<keyword evidence="1" id="KW-0862">Zinc</keyword>
<dbReference type="PANTHER" id="PTHR46719:SF7">
    <property type="entry name" value="RING-H2 FINGER PROTEIN ATL71-RELATED"/>
    <property type="match status" value="1"/>
</dbReference>
<accession>A0AAD9IJV2</accession>
<gene>
    <name evidence="5" type="ORF">QBZ16_003843</name>
</gene>
<dbReference type="Gene3D" id="3.30.40.10">
    <property type="entry name" value="Zinc/RING finger domain, C3HC4 (zinc finger)"/>
    <property type="match status" value="1"/>
</dbReference>
<name>A0AAD9IJV2_PROWI</name>
<keyword evidence="6" id="KW-1185">Reference proteome</keyword>
<dbReference type="Pfam" id="PF13639">
    <property type="entry name" value="zf-RING_2"/>
    <property type="match status" value="1"/>
</dbReference>
<dbReference type="GO" id="GO:0008270">
    <property type="term" value="F:zinc ion binding"/>
    <property type="evidence" value="ECO:0007669"/>
    <property type="project" value="UniProtKB-KW"/>
</dbReference>
<proteinExistence type="predicted"/>
<dbReference type="SUPFAM" id="SSF57850">
    <property type="entry name" value="RING/U-box"/>
    <property type="match status" value="1"/>
</dbReference>
<keyword evidence="1" id="KW-0863">Zinc-finger</keyword>
<dbReference type="InterPro" id="IPR001841">
    <property type="entry name" value="Znf_RING"/>
</dbReference>
<dbReference type="PANTHER" id="PTHR46719">
    <property type="entry name" value="TRANSCRIPTION FACTOR C2H2 FAMILY-RELATED"/>
    <property type="match status" value="1"/>
</dbReference>
<evidence type="ECO:0000256" key="2">
    <source>
        <dbReference type="SAM" id="Phobius"/>
    </source>
</evidence>
<evidence type="ECO:0000256" key="3">
    <source>
        <dbReference type="SAM" id="SignalP"/>
    </source>
</evidence>
<keyword evidence="3" id="KW-0732">Signal</keyword>
<dbReference type="EMBL" id="JASFZW010000005">
    <property type="protein sequence ID" value="KAK2077975.1"/>
    <property type="molecule type" value="Genomic_DNA"/>
</dbReference>
<evidence type="ECO:0000313" key="6">
    <source>
        <dbReference type="Proteomes" id="UP001255856"/>
    </source>
</evidence>
<feature type="signal peptide" evidence="3">
    <location>
        <begin position="1"/>
        <end position="17"/>
    </location>
</feature>
<dbReference type="AlphaFoldDB" id="A0AAD9IJV2"/>
<evidence type="ECO:0000259" key="4">
    <source>
        <dbReference type="PROSITE" id="PS50089"/>
    </source>
</evidence>
<dbReference type="SMART" id="SM00184">
    <property type="entry name" value="RING"/>
    <property type="match status" value="1"/>
</dbReference>
<keyword evidence="2" id="KW-0812">Transmembrane</keyword>
<evidence type="ECO:0000256" key="1">
    <source>
        <dbReference type="PROSITE-ProRule" id="PRU00175"/>
    </source>
</evidence>
<dbReference type="PROSITE" id="PS50089">
    <property type="entry name" value="ZF_RING_2"/>
    <property type="match status" value="1"/>
</dbReference>
<comment type="caution">
    <text evidence="5">The sequence shown here is derived from an EMBL/GenBank/DDBJ whole genome shotgun (WGS) entry which is preliminary data.</text>
</comment>
<keyword evidence="2" id="KW-0472">Membrane</keyword>
<reference evidence="5" key="1">
    <citation type="submission" date="2021-01" db="EMBL/GenBank/DDBJ databases">
        <authorList>
            <person name="Eckstrom K.M.E."/>
        </authorList>
    </citation>
    <scope>NUCLEOTIDE SEQUENCE</scope>
    <source>
        <strain evidence="5">UVCC 0001</strain>
    </source>
</reference>
<sequence length="223" mass="24206">MGWQWALLMLLGGVLVGELPSLLASLFMPSPAREVTILSLIGSALWLAAMLAGFHGMSLLVAALPYIRAGVPVPQAFSRAWRVAQGAARPGARGPGPRSRSEHFAAVSHTVLGLPTELYHSPAELAALPAGELRVLLRRARIDPGVGPLEKEDLVRLLLERADTSSQQCSICFEDYAPGDVLRVLPECRHKFHLECVDRWFLSSADGNKEPLCPMCNTPLRLT</sequence>
<dbReference type="Proteomes" id="UP001255856">
    <property type="component" value="Unassembled WGS sequence"/>
</dbReference>
<dbReference type="InterPro" id="IPR013083">
    <property type="entry name" value="Znf_RING/FYVE/PHD"/>
</dbReference>
<protein>
    <recommendedName>
        <fullName evidence="4">RING-type domain-containing protein</fullName>
    </recommendedName>
</protein>
<feature type="domain" description="RING-type" evidence="4">
    <location>
        <begin position="169"/>
        <end position="217"/>
    </location>
</feature>
<evidence type="ECO:0000313" key="5">
    <source>
        <dbReference type="EMBL" id="KAK2077975.1"/>
    </source>
</evidence>
<feature type="transmembrane region" description="Helical" evidence="2">
    <location>
        <begin position="44"/>
        <end position="67"/>
    </location>
</feature>
<keyword evidence="2" id="KW-1133">Transmembrane helix</keyword>
<keyword evidence="1" id="KW-0479">Metal-binding</keyword>
<feature type="chain" id="PRO_5042072812" description="RING-type domain-containing protein" evidence="3">
    <location>
        <begin position="18"/>
        <end position="223"/>
    </location>
</feature>
<dbReference type="InterPro" id="IPR045899">
    <property type="entry name" value="ATL71-like"/>
</dbReference>
<organism evidence="5 6">
    <name type="scientific">Prototheca wickerhamii</name>
    <dbReference type="NCBI Taxonomy" id="3111"/>
    <lineage>
        <taxon>Eukaryota</taxon>
        <taxon>Viridiplantae</taxon>
        <taxon>Chlorophyta</taxon>
        <taxon>core chlorophytes</taxon>
        <taxon>Trebouxiophyceae</taxon>
        <taxon>Chlorellales</taxon>
        <taxon>Chlorellaceae</taxon>
        <taxon>Prototheca</taxon>
    </lineage>
</organism>